<feature type="transmembrane region" description="Helical" evidence="6">
    <location>
        <begin position="77"/>
        <end position="97"/>
    </location>
</feature>
<dbReference type="EMBL" id="FOIJ01000009">
    <property type="protein sequence ID" value="SEU18883.1"/>
    <property type="molecule type" value="Genomic_DNA"/>
</dbReference>
<keyword evidence="4 6" id="KW-1133">Transmembrane helix</keyword>
<keyword evidence="5 6" id="KW-0472">Membrane</keyword>
<dbReference type="Pfam" id="PF07947">
    <property type="entry name" value="YhhN"/>
    <property type="match status" value="1"/>
</dbReference>
<evidence type="ECO:0000256" key="5">
    <source>
        <dbReference type="ARBA" id="ARBA00023136"/>
    </source>
</evidence>
<evidence type="ECO:0000256" key="6">
    <source>
        <dbReference type="SAM" id="Phobius"/>
    </source>
</evidence>
<name>A0A1I0K7J6_9BACT</name>
<dbReference type="AlphaFoldDB" id="A0A1I0K7J6"/>
<accession>A0A1I0K7J6</accession>
<proteinExistence type="inferred from homology"/>
<evidence type="ECO:0000256" key="2">
    <source>
        <dbReference type="ARBA" id="ARBA00007375"/>
    </source>
</evidence>
<sequence>MPLLAAFLHTSTRGKRTLLPRRFLFLALGFCWAGDIALGLPGHDLFLVGMAAFGFAHLCYIRTFLEGVRWKRLNRRKAVMYGFPFAVYGYTLYPVIAAHMTGGDLRYRLPMLIYMALVLTSALSGFLRTLQFRSSSSTPVLAGAVLFVLSDSIVALSRFVFPLPAMNFAIMATYLFAQYLIVKGCVLATPVEPPELRMPLSPAAA</sequence>
<evidence type="ECO:0000256" key="1">
    <source>
        <dbReference type="ARBA" id="ARBA00004141"/>
    </source>
</evidence>
<dbReference type="PANTHER" id="PTHR31885">
    <property type="entry name" value="GH04784P"/>
    <property type="match status" value="1"/>
</dbReference>
<evidence type="ECO:0000256" key="3">
    <source>
        <dbReference type="ARBA" id="ARBA00022692"/>
    </source>
</evidence>
<feature type="transmembrane region" description="Helical" evidence="6">
    <location>
        <begin position="167"/>
        <end position="188"/>
    </location>
</feature>
<feature type="transmembrane region" description="Helical" evidence="6">
    <location>
        <begin position="109"/>
        <end position="127"/>
    </location>
</feature>
<organism evidence="7 8">
    <name type="scientific">Stigmatella erecta</name>
    <dbReference type="NCBI Taxonomy" id="83460"/>
    <lineage>
        <taxon>Bacteria</taxon>
        <taxon>Pseudomonadati</taxon>
        <taxon>Myxococcota</taxon>
        <taxon>Myxococcia</taxon>
        <taxon>Myxococcales</taxon>
        <taxon>Cystobacterineae</taxon>
        <taxon>Archangiaceae</taxon>
        <taxon>Stigmatella</taxon>
    </lineage>
</organism>
<reference evidence="8" key="1">
    <citation type="submission" date="2016-10" db="EMBL/GenBank/DDBJ databases">
        <authorList>
            <person name="Varghese N."/>
            <person name="Submissions S."/>
        </authorList>
    </citation>
    <scope>NUCLEOTIDE SEQUENCE [LARGE SCALE GENOMIC DNA]</scope>
    <source>
        <strain evidence="8">DSM 16858</strain>
    </source>
</reference>
<feature type="transmembrane region" description="Helical" evidence="6">
    <location>
        <begin position="46"/>
        <end position="65"/>
    </location>
</feature>
<evidence type="ECO:0000256" key="4">
    <source>
        <dbReference type="ARBA" id="ARBA00022989"/>
    </source>
</evidence>
<evidence type="ECO:0000313" key="7">
    <source>
        <dbReference type="EMBL" id="SEU18883.1"/>
    </source>
</evidence>
<feature type="transmembrane region" description="Helical" evidence="6">
    <location>
        <begin position="23"/>
        <end position="40"/>
    </location>
</feature>
<evidence type="ECO:0000313" key="8">
    <source>
        <dbReference type="Proteomes" id="UP000199181"/>
    </source>
</evidence>
<comment type="subcellular location">
    <subcellularLocation>
        <location evidence="1">Membrane</location>
        <topology evidence="1">Multi-pass membrane protein</topology>
    </subcellularLocation>
</comment>
<dbReference type="PANTHER" id="PTHR31885:SF6">
    <property type="entry name" value="GH04784P"/>
    <property type="match status" value="1"/>
</dbReference>
<keyword evidence="8" id="KW-1185">Reference proteome</keyword>
<dbReference type="InterPro" id="IPR012506">
    <property type="entry name" value="TMEM86B-like"/>
</dbReference>
<feature type="transmembrane region" description="Helical" evidence="6">
    <location>
        <begin position="139"/>
        <end position="161"/>
    </location>
</feature>
<dbReference type="GO" id="GO:0016787">
    <property type="term" value="F:hydrolase activity"/>
    <property type="evidence" value="ECO:0007669"/>
    <property type="project" value="TreeGrafter"/>
</dbReference>
<comment type="similarity">
    <text evidence="2">Belongs to the TMEM86 family.</text>
</comment>
<dbReference type="Proteomes" id="UP000199181">
    <property type="component" value="Unassembled WGS sequence"/>
</dbReference>
<gene>
    <name evidence="7" type="ORF">SAMN05443639_109146</name>
</gene>
<dbReference type="GO" id="GO:0016020">
    <property type="term" value="C:membrane"/>
    <property type="evidence" value="ECO:0007669"/>
    <property type="project" value="UniProtKB-SubCell"/>
</dbReference>
<keyword evidence="3 6" id="KW-0812">Transmembrane</keyword>
<protein>
    <submittedName>
        <fullName evidence="7">Uncharacterized membrane protein YhhN</fullName>
    </submittedName>
</protein>